<name>A0A1V2L5E6_CYBFA</name>
<proteinExistence type="predicted"/>
<feature type="compositionally biased region" description="Basic residues" evidence="6">
    <location>
        <begin position="330"/>
        <end position="343"/>
    </location>
</feature>
<dbReference type="EMBL" id="MPUK01000005">
    <property type="protein sequence ID" value="ONH66970.1"/>
    <property type="molecule type" value="Genomic_DNA"/>
</dbReference>
<comment type="caution">
    <text evidence="7">The sequence shown here is derived from an EMBL/GenBank/DDBJ whole genome shotgun (WGS) entry which is preliminary data.</text>
</comment>
<evidence type="ECO:0000256" key="3">
    <source>
        <dbReference type="ARBA" id="ARBA00023159"/>
    </source>
</evidence>
<feature type="compositionally biased region" description="Basic and acidic residues" evidence="6">
    <location>
        <begin position="281"/>
        <end position="295"/>
    </location>
</feature>
<feature type="compositionally biased region" description="Pro residues" evidence="6">
    <location>
        <begin position="353"/>
        <end position="365"/>
    </location>
</feature>
<keyword evidence="3" id="KW-0010">Activator</keyword>
<dbReference type="STRING" id="36022.A0A1V2L5E6"/>
<feature type="region of interest" description="Disordered" evidence="6">
    <location>
        <begin position="1"/>
        <end position="25"/>
    </location>
</feature>
<keyword evidence="8" id="KW-1185">Reference proteome</keyword>
<keyword evidence="5" id="KW-0539">Nucleus</keyword>
<feature type="compositionally biased region" description="Polar residues" evidence="6">
    <location>
        <begin position="125"/>
        <end position="139"/>
    </location>
</feature>
<feature type="compositionally biased region" description="Polar residues" evidence="6">
    <location>
        <begin position="207"/>
        <end position="216"/>
    </location>
</feature>
<feature type="region of interest" description="Disordered" evidence="6">
    <location>
        <begin position="281"/>
        <end position="419"/>
    </location>
</feature>
<evidence type="ECO:0000313" key="7">
    <source>
        <dbReference type="EMBL" id="ONH66970.1"/>
    </source>
</evidence>
<evidence type="ECO:0000256" key="6">
    <source>
        <dbReference type="SAM" id="MobiDB-lite"/>
    </source>
</evidence>
<feature type="region of interest" description="Disordered" evidence="6">
    <location>
        <begin position="184"/>
        <end position="261"/>
    </location>
</feature>
<evidence type="ECO:0000313" key="8">
    <source>
        <dbReference type="Proteomes" id="UP000189513"/>
    </source>
</evidence>
<evidence type="ECO:0000256" key="5">
    <source>
        <dbReference type="ARBA" id="ARBA00023242"/>
    </source>
</evidence>
<dbReference type="InterPro" id="IPR006594">
    <property type="entry name" value="LisH"/>
</dbReference>
<accession>A0A1V2L5E6</accession>
<reference evidence="8" key="1">
    <citation type="journal article" date="2017" name="Genome Announc.">
        <title>Genome sequences of Cyberlindnera fabianii 65, Pichia kudriavzevii 129, and Saccharomyces cerevisiae 131 isolated from fermented masau fruits in Zimbabwe.</title>
        <authorList>
            <person name="van Rijswijck I.M.H."/>
            <person name="Derks M.F.L."/>
            <person name="Abee T."/>
            <person name="de Ridder D."/>
            <person name="Smid E.J."/>
        </authorList>
    </citation>
    <scope>NUCLEOTIDE SEQUENCE [LARGE SCALE GENOMIC DNA]</scope>
    <source>
        <strain evidence="8">65</strain>
    </source>
</reference>
<keyword evidence="2" id="KW-0805">Transcription regulation</keyword>
<dbReference type="VEuPathDB" id="FungiDB:BON22_2887"/>
<dbReference type="Proteomes" id="UP000189513">
    <property type="component" value="Unassembled WGS sequence"/>
</dbReference>
<feature type="region of interest" description="Disordered" evidence="6">
    <location>
        <begin position="116"/>
        <end position="168"/>
    </location>
</feature>
<feature type="compositionally biased region" description="Polar residues" evidence="6">
    <location>
        <begin position="306"/>
        <end position="327"/>
    </location>
</feature>
<organism evidence="7 8">
    <name type="scientific">Cyberlindnera fabianii</name>
    <name type="common">Yeast</name>
    <name type="synonym">Hansenula fabianii</name>
    <dbReference type="NCBI Taxonomy" id="36022"/>
    <lineage>
        <taxon>Eukaryota</taxon>
        <taxon>Fungi</taxon>
        <taxon>Dikarya</taxon>
        <taxon>Ascomycota</taxon>
        <taxon>Saccharomycotina</taxon>
        <taxon>Saccharomycetes</taxon>
        <taxon>Phaffomycetales</taxon>
        <taxon>Phaffomycetaceae</taxon>
        <taxon>Cyberlindnera</taxon>
    </lineage>
</organism>
<evidence type="ECO:0000256" key="1">
    <source>
        <dbReference type="ARBA" id="ARBA00004123"/>
    </source>
</evidence>
<dbReference type="PANTHER" id="PTHR45093:SF2">
    <property type="entry name" value="LISH DOMAIN-CONTAINING PROTEIN"/>
    <property type="match status" value="1"/>
</dbReference>
<dbReference type="PROSITE" id="PS50896">
    <property type="entry name" value="LISH"/>
    <property type="match status" value="1"/>
</dbReference>
<gene>
    <name evidence="7" type="ORF">BON22_2887</name>
</gene>
<keyword evidence="4" id="KW-0804">Transcription</keyword>
<dbReference type="Pfam" id="PF08513">
    <property type="entry name" value="LisH"/>
    <property type="match status" value="1"/>
</dbReference>
<dbReference type="PANTHER" id="PTHR45093">
    <property type="entry name" value="TRANSCRIPTION ACTIVATOR MSS11"/>
    <property type="match status" value="1"/>
</dbReference>
<dbReference type="SMART" id="SM00667">
    <property type="entry name" value="LisH"/>
    <property type="match status" value="1"/>
</dbReference>
<feature type="compositionally biased region" description="Polar residues" evidence="6">
    <location>
        <begin position="398"/>
        <end position="416"/>
    </location>
</feature>
<evidence type="ECO:0000256" key="4">
    <source>
        <dbReference type="ARBA" id="ARBA00023163"/>
    </source>
</evidence>
<sequence>MNNQPSGPNKGGLGGSNLTGNGQDNRYVNDLKSTNSKQLLNAYVYDFLIKSSLSRTAQSFIKEADIPTGASTAKAVKRPPQKDLLPLAISLDAPQGFLYEWWQIFWDVFNARTHRGSGAPPLSAPTPQSQGAPQQQPITANGAGVGTPVSAIPNGTPVSAGPNSTPMALNQQLPIQQQQIPGQFGQFQQPMGGTSPNKKQRRDDMSNKNSPLSGSPITGRDGDNPSPMTVSVKNGGSTANMPSPLVQQTDKDNISSSNGSGALHDYQMQLLLLERENKKMLNTSKKDSTPTESKKEKQKKMPPPKNTKTAGTPTGASPGVSGSQVGTATGRKKSVVSRRKGKKATAAGNNSEPPTPTTPLTPNPPTTLGASSSASTATSKKNATNNSQTNKTIKEENGTPSNASQLTPPNSENAINNGDIMLTDSNDLNANTGVFAADVTLGGHAMNGAQPMGGDLYPDFALSDFSNEISGDGNFNLETFLNTDGADMGFDSYWRDSVEATE</sequence>
<protein>
    <submittedName>
        <fullName evidence="7">Transcriptional activator FLO8</fullName>
    </submittedName>
</protein>
<dbReference type="GO" id="GO:0005634">
    <property type="term" value="C:nucleus"/>
    <property type="evidence" value="ECO:0007669"/>
    <property type="project" value="UniProtKB-SubCell"/>
</dbReference>
<dbReference type="AlphaFoldDB" id="A0A1V2L5E6"/>
<feature type="compositionally biased region" description="Low complexity" evidence="6">
    <location>
        <begin position="366"/>
        <end position="387"/>
    </location>
</feature>
<comment type="subcellular location">
    <subcellularLocation>
        <location evidence="1">Nucleus</location>
    </subcellularLocation>
</comment>
<evidence type="ECO:0000256" key="2">
    <source>
        <dbReference type="ARBA" id="ARBA00023015"/>
    </source>
</evidence>
<feature type="compositionally biased region" description="Polar residues" evidence="6">
    <location>
        <begin position="226"/>
        <end position="260"/>
    </location>
</feature>